<evidence type="ECO:0000313" key="3">
    <source>
        <dbReference type="Proteomes" id="UP000070620"/>
    </source>
</evidence>
<name>A0A136PU54_9ACTN</name>
<feature type="transmembrane region" description="Helical" evidence="1">
    <location>
        <begin position="44"/>
        <end position="64"/>
    </location>
</feature>
<dbReference type="OrthoDB" id="3673627at2"/>
<keyword evidence="1" id="KW-0472">Membrane</keyword>
<evidence type="ECO:0000256" key="1">
    <source>
        <dbReference type="SAM" id="Phobius"/>
    </source>
</evidence>
<proteinExistence type="predicted"/>
<accession>A0A136PU54</accession>
<organism evidence="2 3">
    <name type="scientific">Micromonospora rosaria</name>
    <dbReference type="NCBI Taxonomy" id="47874"/>
    <lineage>
        <taxon>Bacteria</taxon>
        <taxon>Bacillati</taxon>
        <taxon>Actinomycetota</taxon>
        <taxon>Actinomycetes</taxon>
        <taxon>Micromonosporales</taxon>
        <taxon>Micromonosporaceae</taxon>
        <taxon>Micromonospora</taxon>
    </lineage>
</organism>
<protein>
    <submittedName>
        <fullName evidence="2">Uncharacterized protein</fullName>
    </submittedName>
</protein>
<reference evidence="2 3" key="1">
    <citation type="submission" date="2016-01" db="EMBL/GenBank/DDBJ databases">
        <title>Whole genome sequence and analysis of Micromonospora rosaria DSM 803, which can produce antibacterial substance rosamicin.</title>
        <authorList>
            <person name="Yang H."/>
            <person name="He X."/>
            <person name="Zhu D."/>
        </authorList>
    </citation>
    <scope>NUCLEOTIDE SEQUENCE [LARGE SCALE GENOMIC DNA]</scope>
    <source>
        <strain evidence="2 3">DSM 803</strain>
    </source>
</reference>
<dbReference type="EMBL" id="LRQV01000029">
    <property type="protein sequence ID" value="KXK61968.1"/>
    <property type="molecule type" value="Genomic_DNA"/>
</dbReference>
<evidence type="ECO:0000313" key="2">
    <source>
        <dbReference type="EMBL" id="KXK61968.1"/>
    </source>
</evidence>
<keyword evidence="3" id="KW-1185">Reference proteome</keyword>
<dbReference type="RefSeq" id="WP_067363749.1">
    <property type="nucleotide sequence ID" value="NZ_JBIUBN010000011.1"/>
</dbReference>
<dbReference type="Proteomes" id="UP000070620">
    <property type="component" value="Unassembled WGS sequence"/>
</dbReference>
<dbReference type="InterPro" id="IPR006311">
    <property type="entry name" value="TAT_signal"/>
</dbReference>
<sequence length="441" mass="47756">MTDDLHPDPLRRALAVAAQEVRPTPDLLHRVRRGGRRRVRRRRLLAGALAALLLAGGATGVVHLHRPPAVAPLTGVADLLLDQPTRGDLADDRDWLDEVLATYERTRDDSPVHGLGLTDRPAGEPHVTWAGTTPAGPAAAVVQRMWSRHDRPSAFIRFIGTDAAGQPESLGSDVFGPPQEPFGWASRAFLTGPDRDVLVVLDVGDEVEWSPQRVYHTDGYTRTDWRPVRFADGAGVVRVPPQRDRYAVAIRDGSGTYLTIGNLTDPEVVPHDPGLNWRTPPSAGSQPARFPVEPHGARLDQESHNLTCGNLGRGDRPFNLASATDWMAYGRTPAGELFVATDLKVGGDPVRTVVCIQPVDASTHPADGEVIQVYGDEVDPTAVLPVRVRLPGDRGWLVARKDAALSYLDDDGRWQPAGRHAALLPPGASRARVDDTEVPLG</sequence>
<gene>
    <name evidence="2" type="ORF">AWW66_11045</name>
</gene>
<comment type="caution">
    <text evidence="2">The sequence shown here is derived from an EMBL/GenBank/DDBJ whole genome shotgun (WGS) entry which is preliminary data.</text>
</comment>
<dbReference type="PROSITE" id="PS51318">
    <property type="entry name" value="TAT"/>
    <property type="match status" value="1"/>
</dbReference>
<dbReference type="AlphaFoldDB" id="A0A136PU54"/>
<keyword evidence="1" id="KW-0812">Transmembrane</keyword>
<keyword evidence="1" id="KW-1133">Transmembrane helix</keyword>